<accession>A0ABT7KQ78</accession>
<protein>
    <submittedName>
        <fullName evidence="1">Uncharacterized protein</fullName>
    </submittedName>
</protein>
<reference evidence="1" key="1">
    <citation type="submission" date="2023-06" db="EMBL/GenBank/DDBJ databases">
        <title>Phylogenetic Diversity of Rhizobium strains.</title>
        <authorList>
            <person name="Moura F.T."/>
            <person name="Helene L.C.F."/>
            <person name="Hungria M."/>
        </authorList>
    </citation>
    <scope>NUCLEOTIDE SEQUENCE</scope>
    <source>
        <strain evidence="1">CCGE524</strain>
    </source>
</reference>
<evidence type="ECO:0000313" key="1">
    <source>
        <dbReference type="EMBL" id="MDL2410774.1"/>
    </source>
</evidence>
<organism evidence="1 2">
    <name type="scientific">Rhizobium calliandrae</name>
    <dbReference type="NCBI Taxonomy" id="1312182"/>
    <lineage>
        <taxon>Bacteria</taxon>
        <taxon>Pseudomonadati</taxon>
        <taxon>Pseudomonadota</taxon>
        <taxon>Alphaproteobacteria</taxon>
        <taxon>Hyphomicrobiales</taxon>
        <taxon>Rhizobiaceae</taxon>
        <taxon>Rhizobium/Agrobacterium group</taxon>
        <taxon>Rhizobium</taxon>
    </lineage>
</organism>
<sequence length="59" mass="6578">MPKQRMLSADALGCHGEKLFTGVFTEDGIIVSSSTADDCRFALEINPPLRFDETHSHRE</sequence>
<dbReference type="Proteomes" id="UP001172630">
    <property type="component" value="Unassembled WGS sequence"/>
</dbReference>
<proteinExistence type="predicted"/>
<dbReference type="RefSeq" id="WP_285884740.1">
    <property type="nucleotide sequence ID" value="NZ_JARFYN010000108.1"/>
</dbReference>
<dbReference type="EMBL" id="JARFYN010000108">
    <property type="protein sequence ID" value="MDL2410774.1"/>
    <property type="molecule type" value="Genomic_DNA"/>
</dbReference>
<gene>
    <name evidence="1" type="ORF">PY650_35575</name>
</gene>
<name>A0ABT7KQ78_9HYPH</name>
<keyword evidence="2" id="KW-1185">Reference proteome</keyword>
<evidence type="ECO:0000313" key="2">
    <source>
        <dbReference type="Proteomes" id="UP001172630"/>
    </source>
</evidence>
<comment type="caution">
    <text evidence="1">The sequence shown here is derived from an EMBL/GenBank/DDBJ whole genome shotgun (WGS) entry which is preliminary data.</text>
</comment>